<gene>
    <name evidence="1" type="ORF">L3Q82_003039</name>
</gene>
<accession>A0ACB8VRH8</accession>
<evidence type="ECO:0000313" key="1">
    <source>
        <dbReference type="EMBL" id="KAI3358020.1"/>
    </source>
</evidence>
<dbReference type="Proteomes" id="UP000831701">
    <property type="component" value="Chromosome 18"/>
</dbReference>
<sequence>MTHFTVGYYVDSLILPESEELSVPRYPSGAGLQHARHSSSLGDHGELGTCTFPSKPPVFGPSWSHVPAQFPGTVSSVYHHHYGHPQGPVGADTDGRYQSWLLEPMSGSLPMAGLPTTHHYGIKPEGVGTRAEGALPGSHTALLLSDYANGTVATASPVEKDALSGQAGDVSGEGEEKPGLDPNNPVSNWLHASATRKKRCPYTKHQILELEKEFLFNTYLTRDRSKYTAGGSLFPNVERASCSIGPSGEDYGSARTAAAIAFPPSLSGVYSVNNAAYQSRPVFTSGYGQGQDAHTLHCSLFDQSRLFADSCCHPEPGPLTSPPDKQYRMYPWMRASDPTRKRGRQTYSRYQTLELEKEFHFNRYLTRRRRIEIAHALCLSERQIKIWFQNRRMKWKKDHKEDPVSTPGENHDDTQAVSDAAEPEAGAGLESETAAKYGYGYNGMDLTVGRADTGHFVGSERTQGYSPSHSAATTPSVEPVRYTQSAGSTGTSSLSPAPDPLPCSSVASSSPATETQSQHRAVKNSLTTPCSTPCSSSNGGTLLLSRDCVSKGSPLEEEKPAGSAPTTPQNVTESAQPQIYPWMRKLHINHGPEGKRARTAYTRYQTLELEKEFHFNRYLTRRRRIEIAHALCLSERQIKIWFQNRRMKWKKDNKLKSMNMAAAGGGGYRP</sequence>
<keyword evidence="2" id="KW-1185">Reference proteome</keyword>
<evidence type="ECO:0000313" key="2">
    <source>
        <dbReference type="Proteomes" id="UP000831701"/>
    </source>
</evidence>
<dbReference type="EMBL" id="CM041548">
    <property type="protein sequence ID" value="KAI3358020.1"/>
    <property type="molecule type" value="Genomic_DNA"/>
</dbReference>
<comment type="caution">
    <text evidence="1">The sequence shown here is derived from an EMBL/GenBank/DDBJ whole genome shotgun (WGS) entry which is preliminary data.</text>
</comment>
<reference evidence="1" key="1">
    <citation type="submission" date="2022-04" db="EMBL/GenBank/DDBJ databases">
        <title>Jade perch genome.</title>
        <authorList>
            <person name="Chao B."/>
        </authorList>
    </citation>
    <scope>NUCLEOTIDE SEQUENCE</scope>
    <source>
        <strain evidence="1">CB-2022</strain>
    </source>
</reference>
<protein>
    <submittedName>
        <fullName evidence="1">Uncharacterized protein</fullName>
    </submittedName>
</protein>
<organism evidence="1 2">
    <name type="scientific">Scortum barcoo</name>
    <name type="common">barcoo grunter</name>
    <dbReference type="NCBI Taxonomy" id="214431"/>
    <lineage>
        <taxon>Eukaryota</taxon>
        <taxon>Metazoa</taxon>
        <taxon>Chordata</taxon>
        <taxon>Craniata</taxon>
        <taxon>Vertebrata</taxon>
        <taxon>Euteleostomi</taxon>
        <taxon>Actinopterygii</taxon>
        <taxon>Neopterygii</taxon>
        <taxon>Teleostei</taxon>
        <taxon>Neoteleostei</taxon>
        <taxon>Acanthomorphata</taxon>
        <taxon>Eupercaria</taxon>
        <taxon>Centrarchiformes</taxon>
        <taxon>Terapontoidei</taxon>
        <taxon>Terapontidae</taxon>
        <taxon>Scortum</taxon>
    </lineage>
</organism>
<name>A0ACB8VRH8_9TELE</name>
<proteinExistence type="predicted"/>